<proteinExistence type="predicted"/>
<dbReference type="KEGG" id="sinu:IMZ28_07120"/>
<keyword evidence="2" id="KW-1185">Reference proteome</keyword>
<dbReference type="RefSeq" id="WP_197547897.1">
    <property type="nucleotide sequence ID" value="NZ_CP063164.1"/>
</dbReference>
<evidence type="ECO:0000313" key="2">
    <source>
        <dbReference type="Proteomes" id="UP000595074"/>
    </source>
</evidence>
<accession>A0A7M1S1X0</accession>
<evidence type="ECO:0000313" key="1">
    <source>
        <dbReference type="EMBL" id="QOR61224.1"/>
    </source>
</evidence>
<sequence length="187" mass="21557">MKPYYLKEKLYVGVSGHRDLKKSKMDDYKEEVKSILMKLIRENPDREVIVVSPLADGADRLAVYAAKELELRYEVLLPMPSYLYEKDFSLESLQEYKALTMTAMDKPTVIPLCEGCTEENISKYGEYRDKQYLKTGEEIVDRSNMMLFLWDGKPSGGTGGTGDIVVYTEQKDKSFFIVECEREAKEE</sequence>
<name>A0A7M1S1X0_9BACT</name>
<gene>
    <name evidence="1" type="ORF">IMZ28_07120</name>
</gene>
<dbReference type="Proteomes" id="UP000595074">
    <property type="component" value="Chromosome"/>
</dbReference>
<reference evidence="1 2" key="1">
    <citation type="submission" date="2020-10" db="EMBL/GenBank/DDBJ databases">
        <title>The genome of sulfurovum sp.</title>
        <authorList>
            <person name="Xie S."/>
            <person name="Shao Z."/>
            <person name="Jiang L."/>
        </authorList>
    </citation>
    <scope>NUCLEOTIDE SEQUENCE [LARGE SCALE GENOMIC DNA]</scope>
    <source>
        <strain evidence="1 2">ST-419</strain>
    </source>
</reference>
<dbReference type="SUPFAM" id="SSF102405">
    <property type="entry name" value="MCP/YpsA-like"/>
    <property type="match status" value="1"/>
</dbReference>
<protein>
    <submittedName>
        <fullName evidence="1">Uncharacterized protein</fullName>
    </submittedName>
</protein>
<dbReference type="AlphaFoldDB" id="A0A7M1S1X0"/>
<dbReference type="EMBL" id="CP063164">
    <property type="protein sequence ID" value="QOR61224.1"/>
    <property type="molecule type" value="Genomic_DNA"/>
</dbReference>
<organism evidence="1 2">
    <name type="scientific">Sulfurovum indicum</name>
    <dbReference type="NCBI Taxonomy" id="2779528"/>
    <lineage>
        <taxon>Bacteria</taxon>
        <taxon>Pseudomonadati</taxon>
        <taxon>Campylobacterota</taxon>
        <taxon>Epsilonproteobacteria</taxon>
        <taxon>Campylobacterales</taxon>
        <taxon>Sulfurovaceae</taxon>
        <taxon>Sulfurovum</taxon>
    </lineage>
</organism>
<dbReference type="Gene3D" id="3.40.50.450">
    <property type="match status" value="1"/>
</dbReference>